<dbReference type="PANTHER" id="PTHR12526">
    <property type="entry name" value="GLYCOSYLTRANSFERASE"/>
    <property type="match status" value="1"/>
</dbReference>
<protein>
    <submittedName>
        <fullName evidence="3">Glycosyltransferase</fullName>
    </submittedName>
</protein>
<accession>A0A6P1NNM6</accession>
<keyword evidence="1 3" id="KW-0808">Transferase</keyword>
<reference evidence="3 4" key="1">
    <citation type="submission" date="2020-01" db="EMBL/GenBank/DDBJ databases">
        <title>Pseudarthrobacter psychrotolerans sp. nov., isolated from antarctic soil.</title>
        <authorList>
            <person name="Shin Y."/>
            <person name="Park W."/>
        </authorList>
    </citation>
    <scope>NUCLEOTIDE SEQUENCE [LARGE SCALE GENOMIC DNA]</scope>
    <source>
        <strain evidence="3 4">YJ56</strain>
    </source>
</reference>
<dbReference type="EMBL" id="CP047898">
    <property type="protein sequence ID" value="QHK20134.1"/>
    <property type="molecule type" value="Genomic_DNA"/>
</dbReference>
<dbReference type="Gene3D" id="3.40.50.2000">
    <property type="entry name" value="Glycogen Phosphorylase B"/>
    <property type="match status" value="1"/>
</dbReference>
<dbReference type="AlphaFoldDB" id="A0A6P1NNM6"/>
<proteinExistence type="predicted"/>
<dbReference type="Proteomes" id="UP000464186">
    <property type="component" value="Chromosome"/>
</dbReference>
<gene>
    <name evidence="3" type="ORF">GU243_10755</name>
</gene>
<sequence>MKIVVFTSFFAPAFLGGGPIRTLVAMLRGAPSTVDTAVITGNTDLQCTEPMNVPSERWVERDGSRVFYCNARSWISLLRGMREVLSWKPNVVYVNSFFDAKYSIIPQLLFRTGIFHPDVFIIAPRGEFSPGALTIKGTKKQAYLLVFRLMGLPRRVLWHASTANEEHDIRTVLGLKARILVREDDTLLPSAAAPAEARLEPGILHAVSLSRLSPKKGVVTLLEGLQRVSEPMVLDVIGPAEDSDYFEQCRAAAAAVPANVQVNFVGPKDPDEIRATLAAYDVFFCPTKGENFGHVIAEALSVSCPVLCADVTPWTELLASGGGQVVPQNTAEGWARVVESYARLTHGERFERRLAAGKAYDQWQSDSSQPHFFTLLEKHIAA</sequence>
<dbReference type="SUPFAM" id="SSF53756">
    <property type="entry name" value="UDP-Glycosyltransferase/glycogen phosphorylase"/>
    <property type="match status" value="1"/>
</dbReference>
<name>A0A6P1NNM6_9MICC</name>
<evidence type="ECO:0000313" key="3">
    <source>
        <dbReference type="EMBL" id="QHK20134.1"/>
    </source>
</evidence>
<evidence type="ECO:0000259" key="2">
    <source>
        <dbReference type="Pfam" id="PF00534"/>
    </source>
</evidence>
<dbReference type="InterPro" id="IPR001296">
    <property type="entry name" value="Glyco_trans_1"/>
</dbReference>
<dbReference type="CDD" id="cd03801">
    <property type="entry name" value="GT4_PimA-like"/>
    <property type="match status" value="1"/>
</dbReference>
<dbReference type="KEGG" id="psey:GU243_10755"/>
<dbReference type="Pfam" id="PF00534">
    <property type="entry name" value="Glycos_transf_1"/>
    <property type="match status" value="1"/>
</dbReference>
<dbReference type="GO" id="GO:0016757">
    <property type="term" value="F:glycosyltransferase activity"/>
    <property type="evidence" value="ECO:0007669"/>
    <property type="project" value="InterPro"/>
</dbReference>
<feature type="domain" description="Glycosyl transferase family 1" evidence="2">
    <location>
        <begin position="207"/>
        <end position="341"/>
    </location>
</feature>
<evidence type="ECO:0000313" key="4">
    <source>
        <dbReference type="Proteomes" id="UP000464186"/>
    </source>
</evidence>
<keyword evidence="4" id="KW-1185">Reference proteome</keyword>
<evidence type="ECO:0000256" key="1">
    <source>
        <dbReference type="ARBA" id="ARBA00022679"/>
    </source>
</evidence>
<organism evidence="3 4">
    <name type="scientific">Pseudarthrobacter psychrotolerans</name>
    <dbReference type="NCBI Taxonomy" id="2697569"/>
    <lineage>
        <taxon>Bacteria</taxon>
        <taxon>Bacillati</taxon>
        <taxon>Actinomycetota</taxon>
        <taxon>Actinomycetes</taxon>
        <taxon>Micrococcales</taxon>
        <taxon>Micrococcaceae</taxon>
        <taxon>Pseudarthrobacter</taxon>
    </lineage>
</organism>